<evidence type="ECO:0000313" key="3">
    <source>
        <dbReference type="Proteomes" id="UP001501598"/>
    </source>
</evidence>
<gene>
    <name evidence="2" type="ORF">GCM10023175_37770</name>
</gene>
<organism evidence="2 3">
    <name type="scientific">Pseudonocardia xishanensis</name>
    <dbReference type="NCBI Taxonomy" id="630995"/>
    <lineage>
        <taxon>Bacteria</taxon>
        <taxon>Bacillati</taxon>
        <taxon>Actinomycetota</taxon>
        <taxon>Actinomycetes</taxon>
        <taxon>Pseudonocardiales</taxon>
        <taxon>Pseudonocardiaceae</taxon>
        <taxon>Pseudonocardia</taxon>
    </lineage>
</organism>
<dbReference type="SUPFAM" id="SSF46785">
    <property type="entry name" value="Winged helix' DNA-binding domain"/>
    <property type="match status" value="1"/>
</dbReference>
<dbReference type="Pfam" id="PF12802">
    <property type="entry name" value="MarR_2"/>
    <property type="match status" value="1"/>
</dbReference>
<dbReference type="PANTHER" id="PTHR33164:SF43">
    <property type="entry name" value="HTH-TYPE TRANSCRIPTIONAL REPRESSOR YETL"/>
    <property type="match status" value="1"/>
</dbReference>
<keyword evidence="3" id="KW-1185">Reference proteome</keyword>
<reference evidence="3" key="1">
    <citation type="journal article" date="2019" name="Int. J. Syst. Evol. Microbiol.">
        <title>The Global Catalogue of Microorganisms (GCM) 10K type strain sequencing project: providing services to taxonomists for standard genome sequencing and annotation.</title>
        <authorList>
            <consortium name="The Broad Institute Genomics Platform"/>
            <consortium name="The Broad Institute Genome Sequencing Center for Infectious Disease"/>
            <person name="Wu L."/>
            <person name="Ma J."/>
        </authorList>
    </citation>
    <scope>NUCLEOTIDE SEQUENCE [LARGE SCALE GENOMIC DNA]</scope>
    <source>
        <strain evidence="3">JCM 17906</strain>
    </source>
</reference>
<evidence type="ECO:0000259" key="1">
    <source>
        <dbReference type="PROSITE" id="PS50995"/>
    </source>
</evidence>
<dbReference type="InterPro" id="IPR036388">
    <property type="entry name" value="WH-like_DNA-bd_sf"/>
</dbReference>
<protein>
    <recommendedName>
        <fullName evidence="1">HTH marR-type domain-containing protein</fullName>
    </recommendedName>
</protein>
<dbReference type="EMBL" id="BAABGT010000049">
    <property type="protein sequence ID" value="GAA4549507.1"/>
    <property type="molecule type" value="Genomic_DNA"/>
</dbReference>
<dbReference type="PANTHER" id="PTHR33164">
    <property type="entry name" value="TRANSCRIPTIONAL REGULATOR, MARR FAMILY"/>
    <property type="match status" value="1"/>
</dbReference>
<dbReference type="InterPro" id="IPR000835">
    <property type="entry name" value="HTH_MarR-typ"/>
</dbReference>
<name>A0ABP8RU86_9PSEU</name>
<dbReference type="PROSITE" id="PS50995">
    <property type="entry name" value="HTH_MARR_2"/>
    <property type="match status" value="1"/>
</dbReference>
<sequence>MPSTPEPLDRLVVRAGAAVTRFRRRVLAEHGLSTTAFDVLCALAAHGRPAPAQRDLAAEVGVAPATLTAVLDEAERRGDLRRVRDEADRRIVRVTLTARGAARRTAAQAAVDAAVRAVLPGPGPGERATREQLERLVAAVGR</sequence>
<feature type="domain" description="HTH marR-type" evidence="1">
    <location>
        <begin position="5"/>
        <end position="142"/>
    </location>
</feature>
<accession>A0ABP8RU86</accession>
<dbReference type="InterPro" id="IPR039422">
    <property type="entry name" value="MarR/SlyA-like"/>
</dbReference>
<comment type="caution">
    <text evidence="2">The sequence shown here is derived from an EMBL/GenBank/DDBJ whole genome shotgun (WGS) entry which is preliminary data.</text>
</comment>
<dbReference type="RefSeq" id="WP_345419974.1">
    <property type="nucleotide sequence ID" value="NZ_BAABGT010000049.1"/>
</dbReference>
<dbReference type="Gene3D" id="1.10.10.10">
    <property type="entry name" value="Winged helix-like DNA-binding domain superfamily/Winged helix DNA-binding domain"/>
    <property type="match status" value="1"/>
</dbReference>
<dbReference type="InterPro" id="IPR036390">
    <property type="entry name" value="WH_DNA-bd_sf"/>
</dbReference>
<dbReference type="SMART" id="SM00347">
    <property type="entry name" value="HTH_MARR"/>
    <property type="match status" value="1"/>
</dbReference>
<evidence type="ECO:0000313" key="2">
    <source>
        <dbReference type="EMBL" id="GAA4549507.1"/>
    </source>
</evidence>
<proteinExistence type="predicted"/>
<dbReference type="Proteomes" id="UP001501598">
    <property type="component" value="Unassembled WGS sequence"/>
</dbReference>